<feature type="transmembrane region" description="Helical" evidence="1">
    <location>
        <begin position="24"/>
        <end position="45"/>
    </location>
</feature>
<dbReference type="EMBL" id="JANFXK010000020">
    <property type="protein sequence ID" value="MCQ4638125.1"/>
    <property type="molecule type" value="Genomic_DNA"/>
</dbReference>
<feature type="transmembrane region" description="Helical" evidence="1">
    <location>
        <begin position="182"/>
        <end position="199"/>
    </location>
</feature>
<gene>
    <name evidence="2" type="ORF">NE619_15415</name>
</gene>
<protein>
    <submittedName>
        <fullName evidence="2">Uncharacterized protein</fullName>
    </submittedName>
</protein>
<dbReference type="Proteomes" id="UP001524502">
    <property type="component" value="Unassembled WGS sequence"/>
</dbReference>
<feature type="transmembrane region" description="Helical" evidence="1">
    <location>
        <begin position="124"/>
        <end position="145"/>
    </location>
</feature>
<feature type="transmembrane region" description="Helical" evidence="1">
    <location>
        <begin position="258"/>
        <end position="277"/>
    </location>
</feature>
<feature type="transmembrane region" description="Helical" evidence="1">
    <location>
        <begin position="87"/>
        <end position="104"/>
    </location>
</feature>
<keyword evidence="1" id="KW-0812">Transmembrane</keyword>
<reference evidence="2 3" key="1">
    <citation type="submission" date="2022-06" db="EMBL/GenBank/DDBJ databases">
        <title>Isolation of gut microbiota from human fecal samples.</title>
        <authorList>
            <person name="Pamer E.G."/>
            <person name="Barat B."/>
            <person name="Waligurski E."/>
            <person name="Medina S."/>
            <person name="Paddock L."/>
            <person name="Mostad J."/>
        </authorList>
    </citation>
    <scope>NUCLEOTIDE SEQUENCE [LARGE SCALE GENOMIC DNA]</scope>
    <source>
        <strain evidence="2 3">SL.3.17</strain>
    </source>
</reference>
<feature type="transmembrane region" description="Helical" evidence="1">
    <location>
        <begin position="157"/>
        <end position="176"/>
    </location>
</feature>
<evidence type="ECO:0000313" key="3">
    <source>
        <dbReference type="Proteomes" id="UP001524502"/>
    </source>
</evidence>
<sequence length="390" mass="44183">MIGWVITFLLVRHALRNQNRKYKVTIMSSCAVIVWGGLSIVQSIIKTSRELPSEPVTFNSIALLGFVLFTIITIGASYLYDIKRIKKSAAIIILILCIIGFPLLTTLSKPPYLESIFNYNWTGFLINTIIPFAAFCIVPILYRFFVIKKPIQEPLQALFICAIWVIVVLFILYNIPLFRLDFKLAILCGVLIFLLMISGRDRSTKKENLPLLQELNDNTVEKTPPSLDTKNDSNQKKEVKIGSFTITKQSSKKPKSKLAIILSIICIVLITGLGYLYNQNQHLKTSLNDMEATYDDLSSRYSKVTKYKGIAEFYLDNAVIIKDGDKHYHRMDCPKLGSEYSYQIHNIEAAKGNGYKKCPYCFGLGADEYADKELGSYAFDAAMDDLIKQK</sequence>
<accession>A0ABT1RSI3</accession>
<feature type="transmembrane region" description="Helical" evidence="1">
    <location>
        <begin position="57"/>
        <end position="80"/>
    </location>
</feature>
<organism evidence="2 3">
    <name type="scientific">Anaerovorax odorimutans</name>
    <dbReference type="NCBI Taxonomy" id="109327"/>
    <lineage>
        <taxon>Bacteria</taxon>
        <taxon>Bacillati</taxon>
        <taxon>Bacillota</taxon>
        <taxon>Clostridia</taxon>
        <taxon>Peptostreptococcales</taxon>
        <taxon>Anaerovoracaceae</taxon>
        <taxon>Anaerovorax</taxon>
    </lineage>
</organism>
<name>A0ABT1RSI3_9FIRM</name>
<dbReference type="RefSeq" id="WP_256133316.1">
    <property type="nucleotide sequence ID" value="NZ_JANFXK010000020.1"/>
</dbReference>
<evidence type="ECO:0000256" key="1">
    <source>
        <dbReference type="SAM" id="Phobius"/>
    </source>
</evidence>
<keyword evidence="3" id="KW-1185">Reference proteome</keyword>
<proteinExistence type="predicted"/>
<comment type="caution">
    <text evidence="2">The sequence shown here is derived from an EMBL/GenBank/DDBJ whole genome shotgun (WGS) entry which is preliminary data.</text>
</comment>
<evidence type="ECO:0000313" key="2">
    <source>
        <dbReference type="EMBL" id="MCQ4638125.1"/>
    </source>
</evidence>
<keyword evidence="1" id="KW-1133">Transmembrane helix</keyword>
<keyword evidence="1" id="KW-0472">Membrane</keyword>